<keyword evidence="2" id="KW-0418">Kinase</keyword>
<feature type="domain" description="ANTAR" evidence="5">
    <location>
        <begin position="162"/>
        <end position="223"/>
    </location>
</feature>
<name>A0A6J4KC33_9ACTN</name>
<dbReference type="SUPFAM" id="SSF55781">
    <property type="entry name" value="GAF domain-like"/>
    <property type="match status" value="1"/>
</dbReference>
<organism evidence="6">
    <name type="scientific">uncultured Friedmanniella sp</name>
    <dbReference type="NCBI Taxonomy" id="335381"/>
    <lineage>
        <taxon>Bacteria</taxon>
        <taxon>Bacillati</taxon>
        <taxon>Actinomycetota</taxon>
        <taxon>Actinomycetes</taxon>
        <taxon>Propionibacteriales</taxon>
        <taxon>Nocardioidaceae</taxon>
        <taxon>Friedmanniella</taxon>
        <taxon>environmental samples</taxon>
    </lineage>
</organism>
<reference evidence="6" key="1">
    <citation type="submission" date="2020-02" db="EMBL/GenBank/DDBJ databases">
        <authorList>
            <person name="Meier V. D."/>
        </authorList>
    </citation>
    <scope>NUCLEOTIDE SEQUENCE</scope>
    <source>
        <strain evidence="6">AVDCRST_MAG48</strain>
    </source>
</reference>
<dbReference type="AlphaFoldDB" id="A0A6J4KC33"/>
<dbReference type="InterPro" id="IPR036388">
    <property type="entry name" value="WH-like_DNA-bd_sf"/>
</dbReference>
<accession>A0A6J4KC33</accession>
<dbReference type="SMART" id="SM01012">
    <property type="entry name" value="ANTAR"/>
    <property type="match status" value="1"/>
</dbReference>
<keyword evidence="3" id="KW-0805">Transcription regulation</keyword>
<dbReference type="Pfam" id="PF03861">
    <property type="entry name" value="ANTAR"/>
    <property type="match status" value="1"/>
</dbReference>
<dbReference type="InterPro" id="IPR011006">
    <property type="entry name" value="CheY-like_superfamily"/>
</dbReference>
<dbReference type="InterPro" id="IPR005561">
    <property type="entry name" value="ANTAR"/>
</dbReference>
<dbReference type="SMART" id="SM00065">
    <property type="entry name" value="GAF"/>
    <property type="match status" value="1"/>
</dbReference>
<gene>
    <name evidence="6" type="ORF">AVDCRST_MAG48-1376</name>
</gene>
<evidence type="ECO:0000256" key="4">
    <source>
        <dbReference type="ARBA" id="ARBA00023163"/>
    </source>
</evidence>
<dbReference type="EMBL" id="CADCTS010000197">
    <property type="protein sequence ID" value="CAA9301700.1"/>
    <property type="molecule type" value="Genomic_DNA"/>
</dbReference>
<keyword evidence="4" id="KW-0804">Transcription</keyword>
<dbReference type="PIRSF" id="PIRSF036625">
    <property type="entry name" value="GAF_ANTAR"/>
    <property type="match status" value="1"/>
</dbReference>
<evidence type="ECO:0000313" key="6">
    <source>
        <dbReference type="EMBL" id="CAA9301700.1"/>
    </source>
</evidence>
<dbReference type="Gene3D" id="3.30.450.40">
    <property type="match status" value="1"/>
</dbReference>
<dbReference type="PROSITE" id="PS50921">
    <property type="entry name" value="ANTAR"/>
    <property type="match status" value="1"/>
</dbReference>
<evidence type="ECO:0000259" key="5">
    <source>
        <dbReference type="PROSITE" id="PS50921"/>
    </source>
</evidence>
<dbReference type="SUPFAM" id="SSF52172">
    <property type="entry name" value="CheY-like"/>
    <property type="match status" value="1"/>
</dbReference>
<evidence type="ECO:0000256" key="1">
    <source>
        <dbReference type="ARBA" id="ARBA00022679"/>
    </source>
</evidence>
<dbReference type="Pfam" id="PF13185">
    <property type="entry name" value="GAF_2"/>
    <property type="match status" value="1"/>
</dbReference>
<dbReference type="Gene3D" id="1.10.10.10">
    <property type="entry name" value="Winged helix-like DNA-binding domain superfamily/Winged helix DNA-binding domain"/>
    <property type="match status" value="1"/>
</dbReference>
<dbReference type="GO" id="GO:0003723">
    <property type="term" value="F:RNA binding"/>
    <property type="evidence" value="ECO:0007669"/>
    <property type="project" value="InterPro"/>
</dbReference>
<dbReference type="GO" id="GO:0016301">
    <property type="term" value="F:kinase activity"/>
    <property type="evidence" value="ECO:0007669"/>
    <property type="project" value="UniProtKB-KW"/>
</dbReference>
<protein>
    <recommendedName>
        <fullName evidence="5">ANTAR domain-containing protein</fullName>
    </recommendedName>
</protein>
<evidence type="ECO:0000256" key="2">
    <source>
        <dbReference type="ARBA" id="ARBA00022777"/>
    </source>
</evidence>
<dbReference type="InterPro" id="IPR012074">
    <property type="entry name" value="GAF_ANTAR"/>
</dbReference>
<proteinExistence type="predicted"/>
<keyword evidence="1" id="KW-0808">Transferase</keyword>
<sequence length="234" mass="25092">MTEQSGTALADLMAGMAASFNQPVPLAELLDTIVRAGRESIPGVQHAGISLTHAHGRIETVAATGAIVGRIDTIQYGLGEGPCVDAVRNRRQSWSNHLAQDARWPRFGPQAEALGIRSQMGIALFDEPDVVGVLNLYSSAADAFDEQTPGVAAIFATHAAHALGRTLKLDQLTEALTTRRTIGIAIGLVMERYGLSEQRAFQFLIRTSQAGNVKLREVADQLVAESDRRAQPRG</sequence>
<dbReference type="InterPro" id="IPR003018">
    <property type="entry name" value="GAF"/>
</dbReference>
<evidence type="ECO:0000256" key="3">
    <source>
        <dbReference type="ARBA" id="ARBA00023015"/>
    </source>
</evidence>
<dbReference type="InterPro" id="IPR029016">
    <property type="entry name" value="GAF-like_dom_sf"/>
</dbReference>